<evidence type="ECO:0000256" key="7">
    <source>
        <dbReference type="ARBA" id="ARBA00023242"/>
    </source>
</evidence>
<dbReference type="AlphaFoldDB" id="A0A4Y2KYY3"/>
<dbReference type="PROSITE" id="PS00028">
    <property type="entry name" value="ZINC_FINGER_C2H2_1"/>
    <property type="match status" value="3"/>
</dbReference>
<dbReference type="GO" id="GO:0008270">
    <property type="term" value="F:zinc ion binding"/>
    <property type="evidence" value="ECO:0007669"/>
    <property type="project" value="UniProtKB-KW"/>
</dbReference>
<feature type="domain" description="C2H2-type" evidence="9">
    <location>
        <begin position="450"/>
        <end position="477"/>
    </location>
</feature>
<evidence type="ECO:0000256" key="2">
    <source>
        <dbReference type="ARBA" id="ARBA00022723"/>
    </source>
</evidence>
<keyword evidence="2" id="KW-0479">Metal-binding</keyword>
<evidence type="ECO:0000256" key="3">
    <source>
        <dbReference type="ARBA" id="ARBA00022737"/>
    </source>
</evidence>
<evidence type="ECO:0000313" key="10">
    <source>
        <dbReference type="EMBL" id="GBN07614.1"/>
    </source>
</evidence>
<evidence type="ECO:0000256" key="1">
    <source>
        <dbReference type="ARBA" id="ARBA00004123"/>
    </source>
</evidence>
<evidence type="ECO:0000256" key="8">
    <source>
        <dbReference type="PROSITE-ProRule" id="PRU00042"/>
    </source>
</evidence>
<dbReference type="GO" id="GO:0000981">
    <property type="term" value="F:DNA-binding transcription factor activity, RNA polymerase II-specific"/>
    <property type="evidence" value="ECO:0007669"/>
    <property type="project" value="TreeGrafter"/>
</dbReference>
<sequence length="558" mass="62588">MTELVCLDCFTTYDSLIGHYCFNGWWIPGVASRSTIVQAVAAEPDSLKQGSTHGTCVQINETASVGTELVNINPESSNENYLYNQVTYSEDQPTYSSQDYTTGGATNQLMAMNSEQNNVEECAISGQNNPALFRRNELGANDCNMEMRQSSEISSKIDRLTSMVRQFGLDGDNLNIPSNPISSNNKPDIPVSGAINCMPTYNFPTLDVFEDVQLEPQIQNHTSKLINNLVERRHNYETNSVSNDDPVINENCSGINHELIMGNKPDCEIGEDHTRSSEMYHQLSKYGKSTQRILIRADLERMTNNFAVTEAEPNRHEVLSNIPTHGSPVHTGSINDQIGLNRTNTVMIRHKCTNASTEGKIGFNDIDVIRGTKESASTGISCTEKSDSFENCPVDAAQAKASPSFSHRNESCTSVCLKEFQSNANVKFHSVQRNSHLKMAFIIHKGIKQYKCDVCKKTFRRNEHLKKHVLTHTGEKLFQCEVCGKSFSQKGHLQRHVRTHTDDIPFECEICGKSFRRKDILQRHALTHTGEKQFQCEVCKKIIQAKGAFTETYTHTYC</sequence>
<dbReference type="EMBL" id="BGPR01005172">
    <property type="protein sequence ID" value="GBN07614.1"/>
    <property type="molecule type" value="Genomic_DNA"/>
</dbReference>
<dbReference type="SUPFAM" id="SSF57667">
    <property type="entry name" value="beta-beta-alpha zinc fingers"/>
    <property type="match status" value="2"/>
</dbReference>
<dbReference type="FunFam" id="3.30.160.60:FF:000624">
    <property type="entry name" value="zinc finger protein 697"/>
    <property type="match status" value="1"/>
</dbReference>
<dbReference type="InterPro" id="IPR036236">
    <property type="entry name" value="Znf_C2H2_sf"/>
</dbReference>
<gene>
    <name evidence="10" type="primary">ZNF233_5</name>
    <name evidence="10" type="ORF">AVEN_108494_1</name>
</gene>
<dbReference type="GO" id="GO:0005634">
    <property type="term" value="C:nucleus"/>
    <property type="evidence" value="ECO:0007669"/>
    <property type="project" value="UniProtKB-SubCell"/>
</dbReference>
<dbReference type="GO" id="GO:0003677">
    <property type="term" value="F:DNA binding"/>
    <property type="evidence" value="ECO:0007669"/>
    <property type="project" value="UniProtKB-KW"/>
</dbReference>
<protein>
    <submittedName>
        <fullName evidence="10">Zinc finger protein 233</fullName>
    </submittedName>
</protein>
<dbReference type="Proteomes" id="UP000499080">
    <property type="component" value="Unassembled WGS sequence"/>
</dbReference>
<keyword evidence="11" id="KW-1185">Reference proteome</keyword>
<dbReference type="SMART" id="SM00355">
    <property type="entry name" value="ZnF_C2H2"/>
    <property type="match status" value="3"/>
</dbReference>
<proteinExistence type="predicted"/>
<comment type="subcellular location">
    <subcellularLocation>
        <location evidence="1">Nucleus</location>
    </subcellularLocation>
</comment>
<dbReference type="InterPro" id="IPR013087">
    <property type="entry name" value="Znf_C2H2_type"/>
</dbReference>
<comment type="caution">
    <text evidence="10">The sequence shown here is derived from an EMBL/GenBank/DDBJ whole genome shotgun (WGS) entry which is preliminary data.</text>
</comment>
<keyword evidence="3" id="KW-0677">Repeat</keyword>
<evidence type="ECO:0000259" key="9">
    <source>
        <dbReference type="PROSITE" id="PS50157"/>
    </source>
</evidence>
<dbReference type="FunFam" id="3.30.160.60:FF:000204">
    <property type="entry name" value="Zinc finger protein 331"/>
    <property type="match status" value="1"/>
</dbReference>
<dbReference type="Pfam" id="PF00096">
    <property type="entry name" value="zf-C2H2"/>
    <property type="match status" value="3"/>
</dbReference>
<keyword evidence="7" id="KW-0539">Nucleus</keyword>
<dbReference type="PANTHER" id="PTHR24394:SF29">
    <property type="entry name" value="MYONEURIN"/>
    <property type="match status" value="1"/>
</dbReference>
<organism evidence="10 11">
    <name type="scientific">Araneus ventricosus</name>
    <name type="common">Orbweaver spider</name>
    <name type="synonym">Epeira ventricosa</name>
    <dbReference type="NCBI Taxonomy" id="182803"/>
    <lineage>
        <taxon>Eukaryota</taxon>
        <taxon>Metazoa</taxon>
        <taxon>Ecdysozoa</taxon>
        <taxon>Arthropoda</taxon>
        <taxon>Chelicerata</taxon>
        <taxon>Arachnida</taxon>
        <taxon>Araneae</taxon>
        <taxon>Araneomorphae</taxon>
        <taxon>Entelegynae</taxon>
        <taxon>Araneoidea</taxon>
        <taxon>Araneidae</taxon>
        <taxon>Araneus</taxon>
    </lineage>
</organism>
<dbReference type="Gene3D" id="3.30.160.60">
    <property type="entry name" value="Classic Zinc Finger"/>
    <property type="match status" value="3"/>
</dbReference>
<name>A0A4Y2KYY3_ARAVE</name>
<accession>A0A4Y2KYY3</accession>
<evidence type="ECO:0000313" key="11">
    <source>
        <dbReference type="Proteomes" id="UP000499080"/>
    </source>
</evidence>
<feature type="domain" description="C2H2-type" evidence="9">
    <location>
        <begin position="506"/>
        <end position="533"/>
    </location>
</feature>
<evidence type="ECO:0000256" key="6">
    <source>
        <dbReference type="ARBA" id="ARBA00023125"/>
    </source>
</evidence>
<evidence type="ECO:0000256" key="4">
    <source>
        <dbReference type="ARBA" id="ARBA00022771"/>
    </source>
</evidence>
<reference evidence="10 11" key="1">
    <citation type="journal article" date="2019" name="Sci. Rep.">
        <title>Orb-weaving spider Araneus ventricosus genome elucidates the spidroin gene catalogue.</title>
        <authorList>
            <person name="Kono N."/>
            <person name="Nakamura H."/>
            <person name="Ohtoshi R."/>
            <person name="Moran D.A.P."/>
            <person name="Shinohara A."/>
            <person name="Yoshida Y."/>
            <person name="Fujiwara M."/>
            <person name="Mori M."/>
            <person name="Tomita M."/>
            <person name="Arakawa K."/>
        </authorList>
    </citation>
    <scope>NUCLEOTIDE SEQUENCE [LARGE SCALE GENOMIC DNA]</scope>
</reference>
<keyword evidence="4 8" id="KW-0863">Zinc-finger</keyword>
<feature type="domain" description="C2H2-type" evidence="9">
    <location>
        <begin position="478"/>
        <end position="505"/>
    </location>
</feature>
<dbReference type="PANTHER" id="PTHR24394">
    <property type="entry name" value="ZINC FINGER PROTEIN"/>
    <property type="match status" value="1"/>
</dbReference>
<evidence type="ECO:0000256" key="5">
    <source>
        <dbReference type="ARBA" id="ARBA00022833"/>
    </source>
</evidence>
<dbReference type="FunFam" id="3.30.160.60:FF:002343">
    <property type="entry name" value="Zinc finger protein 33A"/>
    <property type="match status" value="1"/>
</dbReference>
<dbReference type="PROSITE" id="PS50157">
    <property type="entry name" value="ZINC_FINGER_C2H2_2"/>
    <property type="match status" value="3"/>
</dbReference>
<keyword evidence="5" id="KW-0862">Zinc</keyword>
<keyword evidence="6" id="KW-0238">DNA-binding</keyword>